<gene>
    <name evidence="3" type="ORF">H8K26_01825</name>
</gene>
<dbReference type="InterPro" id="IPR052897">
    <property type="entry name" value="Sec-Metab_Biosynth_Hydrolase"/>
</dbReference>
<protein>
    <submittedName>
        <fullName evidence="3">Alpha/beta hydrolase</fullName>
    </submittedName>
</protein>
<proteinExistence type="predicted"/>
<name>A0ABR6XBA7_9BURK</name>
<evidence type="ECO:0000313" key="4">
    <source>
        <dbReference type="Proteomes" id="UP000637632"/>
    </source>
</evidence>
<evidence type="ECO:0000259" key="2">
    <source>
        <dbReference type="Pfam" id="PF12697"/>
    </source>
</evidence>
<reference evidence="3 4" key="1">
    <citation type="submission" date="2020-08" db="EMBL/GenBank/DDBJ databases">
        <title>Novel species isolated from subtropical streams in China.</title>
        <authorList>
            <person name="Lu H."/>
        </authorList>
    </citation>
    <scope>NUCLEOTIDE SEQUENCE [LARGE SCALE GENOMIC DNA]</scope>
    <source>
        <strain evidence="3 4">CCTCC AB 2015119</strain>
    </source>
</reference>
<dbReference type="PANTHER" id="PTHR37017">
    <property type="entry name" value="AB HYDROLASE-1 DOMAIN-CONTAINING PROTEIN-RELATED"/>
    <property type="match status" value="1"/>
</dbReference>
<dbReference type="PANTHER" id="PTHR37017:SF11">
    <property type="entry name" value="ESTERASE_LIPASE_THIOESTERASE DOMAIN-CONTAINING PROTEIN"/>
    <property type="match status" value="1"/>
</dbReference>
<keyword evidence="3" id="KW-0378">Hydrolase</keyword>
<feature type="domain" description="AB hydrolase-1" evidence="2">
    <location>
        <begin position="44"/>
        <end position="255"/>
    </location>
</feature>
<dbReference type="InterPro" id="IPR000073">
    <property type="entry name" value="AB_hydrolase_1"/>
</dbReference>
<dbReference type="EMBL" id="JACOFT010000001">
    <property type="protein sequence ID" value="MBC3810167.1"/>
    <property type="molecule type" value="Genomic_DNA"/>
</dbReference>
<dbReference type="SUPFAM" id="SSF53474">
    <property type="entry name" value="alpha/beta-Hydrolases"/>
    <property type="match status" value="1"/>
</dbReference>
<dbReference type="Pfam" id="PF12697">
    <property type="entry name" value="Abhydrolase_6"/>
    <property type="match status" value="1"/>
</dbReference>
<evidence type="ECO:0000256" key="1">
    <source>
        <dbReference type="SAM" id="SignalP"/>
    </source>
</evidence>
<dbReference type="GO" id="GO:0016787">
    <property type="term" value="F:hydrolase activity"/>
    <property type="evidence" value="ECO:0007669"/>
    <property type="project" value="UniProtKB-KW"/>
</dbReference>
<dbReference type="Gene3D" id="3.40.50.1820">
    <property type="entry name" value="alpha/beta hydrolase"/>
    <property type="match status" value="1"/>
</dbReference>
<dbReference type="RefSeq" id="WP_190476958.1">
    <property type="nucleotide sequence ID" value="NZ_JACOFT010000001.1"/>
</dbReference>
<keyword evidence="1" id="KW-0732">Signal</keyword>
<sequence length="270" mass="28986">MKTSTKRPRRHPWFNALAVALSFTLMLANVPVLADADEARIKNIVLVHGAFTDGSSWTPVISPLQTMGYHVTAVQNHLTSLADDVAQTEKVLRRQAGKVLLVGHSWGGAVISQAGNASNVVGLVYLSALTPDSGESVAELLQRLDVKMTGLVPDEAGLIWLDQPEQFKKVMAGDIPLTRVRQLAAVQQPIAAHSFAEPVTQAAWHTKPSWYLLTSLDQALPPATQITMAQQIGASVRSIPASHLSMISRPLAVAAWIDQAAKAVVHTAAH</sequence>
<feature type="signal peptide" evidence="1">
    <location>
        <begin position="1"/>
        <end position="34"/>
    </location>
</feature>
<feature type="chain" id="PRO_5046973420" evidence="1">
    <location>
        <begin position="35"/>
        <end position="270"/>
    </location>
</feature>
<dbReference type="Proteomes" id="UP000637632">
    <property type="component" value="Unassembled WGS sequence"/>
</dbReference>
<dbReference type="InterPro" id="IPR029058">
    <property type="entry name" value="AB_hydrolase_fold"/>
</dbReference>
<keyword evidence="4" id="KW-1185">Reference proteome</keyword>
<accession>A0ABR6XBA7</accession>
<evidence type="ECO:0000313" key="3">
    <source>
        <dbReference type="EMBL" id="MBC3810167.1"/>
    </source>
</evidence>
<comment type="caution">
    <text evidence="3">The sequence shown here is derived from an EMBL/GenBank/DDBJ whole genome shotgun (WGS) entry which is preliminary data.</text>
</comment>
<organism evidence="3 4">
    <name type="scientific">Undibacterium aquatile</name>
    <dbReference type="NCBI Taxonomy" id="1537398"/>
    <lineage>
        <taxon>Bacteria</taxon>
        <taxon>Pseudomonadati</taxon>
        <taxon>Pseudomonadota</taxon>
        <taxon>Betaproteobacteria</taxon>
        <taxon>Burkholderiales</taxon>
        <taxon>Oxalobacteraceae</taxon>
        <taxon>Undibacterium</taxon>
    </lineage>
</organism>